<evidence type="ECO:0000313" key="2">
    <source>
        <dbReference type="EMBL" id="GCB35826.1"/>
    </source>
</evidence>
<dbReference type="InterPro" id="IPR029044">
    <property type="entry name" value="Nucleotide-diphossugar_trans"/>
</dbReference>
<dbReference type="Gene3D" id="3.90.550.10">
    <property type="entry name" value="Spore Coat Polysaccharide Biosynthesis Protein SpsA, Chain A"/>
    <property type="match status" value="1"/>
</dbReference>
<accession>A0A401LWA8</accession>
<dbReference type="InterPro" id="IPR001173">
    <property type="entry name" value="Glyco_trans_2-like"/>
</dbReference>
<dbReference type="CDD" id="cd00761">
    <property type="entry name" value="Glyco_tranf_GTA_type"/>
    <property type="match status" value="1"/>
</dbReference>
<feature type="domain" description="Glycosyltransferase 2-like" evidence="1">
    <location>
        <begin position="4"/>
        <end position="137"/>
    </location>
</feature>
<dbReference type="RefSeq" id="WP_125041714.1">
    <property type="nucleotide sequence ID" value="NZ_BHWB01000008.1"/>
</dbReference>
<dbReference type="SUPFAM" id="SSF53448">
    <property type="entry name" value="Nucleotide-diphospho-sugar transferases"/>
    <property type="match status" value="1"/>
</dbReference>
<dbReference type="EMBL" id="BHWB01000008">
    <property type="protein sequence ID" value="GCB35826.1"/>
    <property type="molecule type" value="Genomic_DNA"/>
</dbReference>
<dbReference type="GO" id="GO:0016758">
    <property type="term" value="F:hexosyltransferase activity"/>
    <property type="evidence" value="ECO:0007669"/>
    <property type="project" value="UniProtKB-ARBA"/>
</dbReference>
<proteinExistence type="predicted"/>
<dbReference type="OrthoDB" id="1114838at2"/>
<dbReference type="PANTHER" id="PTHR22916">
    <property type="entry name" value="GLYCOSYLTRANSFERASE"/>
    <property type="match status" value="1"/>
</dbReference>
<keyword evidence="3" id="KW-1185">Reference proteome</keyword>
<dbReference type="AlphaFoldDB" id="A0A401LWA8"/>
<protein>
    <recommendedName>
        <fullName evidence="1">Glycosyltransferase 2-like domain-containing protein</fullName>
    </recommendedName>
</protein>
<reference evidence="2 3" key="1">
    <citation type="submission" date="2018-10" db="EMBL/GenBank/DDBJ databases">
        <title>Draft Genome Sequence of Bacteroides sp. KCTC 15687.</title>
        <authorList>
            <person name="Yu S.Y."/>
            <person name="Kim J.S."/>
            <person name="Oh B.S."/>
            <person name="Park S.H."/>
            <person name="Kang S.W."/>
            <person name="Park J.E."/>
            <person name="Choi S.H."/>
            <person name="Han K.I."/>
            <person name="Lee K.C."/>
            <person name="Eom M.K."/>
            <person name="Suh M.K."/>
            <person name="Lee D.H."/>
            <person name="Yoon H."/>
            <person name="Kim B."/>
            <person name="Yang S.J."/>
            <person name="Lee J.S."/>
            <person name="Lee J.H."/>
        </authorList>
    </citation>
    <scope>NUCLEOTIDE SEQUENCE [LARGE SCALE GENOMIC DNA]</scope>
    <source>
        <strain evidence="2 3">KCTC 15687</strain>
    </source>
</reference>
<dbReference type="Proteomes" id="UP000288079">
    <property type="component" value="Unassembled WGS sequence"/>
</dbReference>
<gene>
    <name evidence="2" type="ORF">KGMB02408_27710</name>
</gene>
<evidence type="ECO:0000313" key="3">
    <source>
        <dbReference type="Proteomes" id="UP000288079"/>
    </source>
</evidence>
<evidence type="ECO:0000259" key="1">
    <source>
        <dbReference type="Pfam" id="PF00535"/>
    </source>
</evidence>
<sequence length="328" mass="38842">MLLSIIIPVYNVEKYIRKTLDSIYNQAFPYEDLEVIVVNDGTPDHSMKIVAEFDKARSNFHVINQTNKGLSGARNTGLLAAQGKYIWFVDSDDWLEDGCIDKILHLLKSATEDVFVFRIKEYDEEGRMIRERRHPYPDGYCCTGKECMLNEKFINTPVQIYVFRRKFLLDNKLDFVEGLIHEDMEFVPRMMIFAQSVVFQRIFSYCYLRRVSGNITSDKTLNPKRLKSLLYIVDRFERLAKHSDDKKARRIFVKYQAGIVLGIYYRATDDMIENNAEGIMNREYITSCKSIVMHCLRYERNLRHILRDLLFLLSVKQYHRIMVRKFMK</sequence>
<dbReference type="Pfam" id="PF00535">
    <property type="entry name" value="Glycos_transf_2"/>
    <property type="match status" value="1"/>
</dbReference>
<name>A0A401LWA8_9BACE</name>
<organism evidence="2 3">
    <name type="scientific">Bacteroides faecalis</name>
    <dbReference type="NCBI Taxonomy" id="2447885"/>
    <lineage>
        <taxon>Bacteria</taxon>
        <taxon>Pseudomonadati</taxon>
        <taxon>Bacteroidota</taxon>
        <taxon>Bacteroidia</taxon>
        <taxon>Bacteroidales</taxon>
        <taxon>Bacteroidaceae</taxon>
        <taxon>Bacteroides</taxon>
    </lineage>
</organism>
<dbReference type="PANTHER" id="PTHR22916:SF3">
    <property type="entry name" value="UDP-GLCNAC:BETAGAL BETA-1,3-N-ACETYLGLUCOSAMINYLTRANSFERASE-LIKE PROTEIN 1"/>
    <property type="match status" value="1"/>
</dbReference>
<comment type="caution">
    <text evidence="2">The sequence shown here is derived from an EMBL/GenBank/DDBJ whole genome shotgun (WGS) entry which is preliminary data.</text>
</comment>